<feature type="region of interest" description="Disordered" evidence="6">
    <location>
        <begin position="44"/>
        <end position="84"/>
    </location>
</feature>
<keyword evidence="12" id="KW-1185">Reference proteome</keyword>
<keyword evidence="3" id="KW-0106">Calcium</keyword>
<dbReference type="PROSITE" id="PS51059">
    <property type="entry name" value="PARP_CATALYTIC"/>
    <property type="match status" value="1"/>
</dbReference>
<dbReference type="GO" id="GO:0000139">
    <property type="term" value="C:Golgi membrane"/>
    <property type="evidence" value="ECO:0007669"/>
    <property type="project" value="TreeGrafter"/>
</dbReference>
<dbReference type="InterPro" id="IPR001878">
    <property type="entry name" value="Znf_CCHC"/>
</dbReference>
<dbReference type="GO" id="GO:0015074">
    <property type="term" value="P:DNA integration"/>
    <property type="evidence" value="ECO:0007669"/>
    <property type="project" value="InterPro"/>
</dbReference>
<dbReference type="Gene3D" id="3.30.420.10">
    <property type="entry name" value="Ribonuclease H-like superfamily/Ribonuclease H"/>
    <property type="match status" value="1"/>
</dbReference>
<dbReference type="SUPFAM" id="SSF57756">
    <property type="entry name" value="Retrovirus zinc finger-like domains"/>
    <property type="match status" value="1"/>
</dbReference>
<reference evidence="11" key="1">
    <citation type="submission" date="2021-02" db="EMBL/GenBank/DDBJ databases">
        <authorList>
            <person name="Dougan E. K."/>
            <person name="Rhodes N."/>
            <person name="Thang M."/>
            <person name="Chan C."/>
        </authorList>
    </citation>
    <scope>NUCLEOTIDE SEQUENCE</scope>
</reference>
<evidence type="ECO:0000259" key="7">
    <source>
        <dbReference type="PROSITE" id="PS50158"/>
    </source>
</evidence>
<dbReference type="Pfam" id="PF05637">
    <property type="entry name" value="Glyco_transf_34"/>
    <property type="match status" value="1"/>
</dbReference>
<evidence type="ECO:0000256" key="1">
    <source>
        <dbReference type="ARBA" id="ARBA00022676"/>
    </source>
</evidence>
<feature type="region of interest" description="Disordered" evidence="6">
    <location>
        <begin position="386"/>
        <end position="418"/>
    </location>
</feature>
<dbReference type="PROSITE" id="PS50994">
    <property type="entry name" value="INTEGRASE"/>
    <property type="match status" value="1"/>
</dbReference>
<feature type="domain" description="EF-hand" evidence="8">
    <location>
        <begin position="3149"/>
        <end position="3184"/>
    </location>
</feature>
<feature type="region of interest" description="Disordered" evidence="6">
    <location>
        <begin position="839"/>
        <end position="865"/>
    </location>
</feature>
<accession>A0A812PFW8</accession>
<dbReference type="InterPro" id="IPR036397">
    <property type="entry name" value="RNaseH_sf"/>
</dbReference>
<gene>
    <name evidence="11" type="primary">RE1</name>
    <name evidence="11" type="ORF">SNEC2469_LOCUS8971</name>
</gene>
<keyword evidence="1 5" id="KW-0328">Glycosyltransferase</keyword>
<evidence type="ECO:0000259" key="10">
    <source>
        <dbReference type="PROSITE" id="PS51059"/>
    </source>
</evidence>
<evidence type="ECO:0000313" key="12">
    <source>
        <dbReference type="Proteomes" id="UP000601435"/>
    </source>
</evidence>
<dbReference type="GO" id="GO:0003950">
    <property type="term" value="F:NAD+ poly-ADP-ribosyltransferase activity"/>
    <property type="evidence" value="ECO:0007669"/>
    <property type="project" value="UniProtKB-UniRule"/>
</dbReference>
<dbReference type="SUPFAM" id="SSF56399">
    <property type="entry name" value="ADP-ribosylation"/>
    <property type="match status" value="1"/>
</dbReference>
<evidence type="ECO:0000256" key="2">
    <source>
        <dbReference type="ARBA" id="ARBA00022679"/>
    </source>
</evidence>
<feature type="compositionally biased region" description="Basic and acidic residues" evidence="6">
    <location>
        <begin position="1814"/>
        <end position="1824"/>
    </location>
</feature>
<dbReference type="GO" id="GO:0008270">
    <property type="term" value="F:zinc ion binding"/>
    <property type="evidence" value="ECO:0007669"/>
    <property type="project" value="UniProtKB-KW"/>
</dbReference>
<feature type="region of interest" description="Disordered" evidence="6">
    <location>
        <begin position="1686"/>
        <end position="1726"/>
    </location>
</feature>
<feature type="domain" description="CCHC-type" evidence="7">
    <location>
        <begin position="467"/>
        <end position="482"/>
    </location>
</feature>
<evidence type="ECO:0000313" key="11">
    <source>
        <dbReference type="EMBL" id="CAE7346363.1"/>
    </source>
</evidence>
<evidence type="ECO:0000256" key="5">
    <source>
        <dbReference type="RuleBase" id="RU362114"/>
    </source>
</evidence>
<feature type="domain" description="PARP catalytic" evidence="10">
    <location>
        <begin position="3582"/>
        <end position="3806"/>
    </location>
</feature>
<feature type="compositionally biased region" description="Low complexity" evidence="6">
    <location>
        <begin position="3342"/>
        <end position="3359"/>
    </location>
</feature>
<feature type="region of interest" description="Disordered" evidence="6">
    <location>
        <begin position="438"/>
        <end position="515"/>
    </location>
</feature>
<keyword evidence="4" id="KW-0862">Zinc</keyword>
<dbReference type="InterPro" id="IPR018247">
    <property type="entry name" value="EF_Hand_1_Ca_BS"/>
</dbReference>
<dbReference type="Proteomes" id="UP000601435">
    <property type="component" value="Unassembled WGS sequence"/>
</dbReference>
<dbReference type="Pfam" id="PF07727">
    <property type="entry name" value="RVT_2"/>
    <property type="match status" value="1"/>
</dbReference>
<dbReference type="GO" id="GO:0003676">
    <property type="term" value="F:nucleic acid binding"/>
    <property type="evidence" value="ECO:0007669"/>
    <property type="project" value="InterPro"/>
</dbReference>
<dbReference type="EC" id="2.4.2.-" evidence="5"/>
<feature type="region of interest" description="Disordered" evidence="6">
    <location>
        <begin position="3341"/>
        <end position="3366"/>
    </location>
</feature>
<dbReference type="Gene3D" id="1.10.238.10">
    <property type="entry name" value="EF-hand"/>
    <property type="match status" value="1"/>
</dbReference>
<dbReference type="GO" id="GO:0005509">
    <property type="term" value="F:calcium ion binding"/>
    <property type="evidence" value="ECO:0007669"/>
    <property type="project" value="InterPro"/>
</dbReference>
<sequence>MERFSFLNFVSSELFYNLVYLVPQVLQRGGLLRREKFCEPKYDMSASAAAEPEQARRTARPDGSPIRPRSPSGATTPPYGDGLDGSGGAAKRYADFRMEAAPRWDGERPESQYREYARNLRMWLVEALERLPPTLVGKRIVDSIPYGSRLSASLSHLTVEQITAPDGYKEIIRLIEEQHEYLKVAKLEQAFSEAIFRGRRRQGQTTSGFLATKKASFAELKKQGLDLLATEAGEHLLGHLVLRQGGFSADQQQRIRVLTDGSIQFKRIEEAIRKIFGDAVDEAPPGRVYWGEGDEDPDGYFEDGPYDQSGGAYYQDEAEHGTGSEAFYGQGAEEDVFADLLEMDDSGEVYVCLQEPLPQMLDEAEAVEYAGELMNYVFGETAERWASKGKGKGKRPKGKGKGKGKDYPATKEGGKNTKGFGVYGTGTYADHRRALQEARTSRGFSGPRGEYQKPRTSLQDLKNRSPCHQCHQIGHWSRDCPQRRRAPSLASSRPNPPGPSTGQRGPAGPSANMFFMSEPGSPMEQDLGMFWSQELGPGPQVFATFVDEMLPEAVCQSDLETCSAASAYMSEAIGESSALLDTAAQHGLIGEETLHKHDQILQREFQLRVQVTNEDGGVVRGVCGAEQITKIAYIPIGLGSKAGVLKVQVVPGNVPCLLPAYLLTKLGAVIDMCNLLVVYTEANTFQFMKRRLSGHVEVNICEFGKRWCVPETYTFLKSEVWDQGPLPTPLSDLRVTVVNGSGQTLPMPSSMACFRNLDIEDSGDLLPNGKLSSNELFVCNNKRQHYWHRKHGANAEWSWSRCTTCGEIEQIPKMEISRMSEWNSIMIYRRPDYKTPLAKKAEKAEKAEQKKVPGTPGLPPSMATSSMVPTLPLRNLNRMALVSGPEHLEIGTPDSAAYPNSEREPESDHENMEKALWQMEVDGLGAQEVEPPAMWQPCTMCPNGGLNLMYYNQQARFIWRCSGGTQGCPLAWMGHPEMELALGIKLCVGCQQEALETTVIRGRLTHRCPRCHDTTLASEWTEVIKAHFQAGGYNPEVPGLRDLMDYNRTIAYWCTGSSVHATTTTRAASPLGTRVIAAEAGKERWNILDINRFPSTPYELQVVMTTLVVQELEQDFIDYVKENDYDPVEVTMDKNVKKDLAQALDRTLGKMEQYYELCEDGLDDDEPESWIIPGGFEGPLRTLDVPESQGKYIPSEVELNWVVNEVEELKMNENWREYYGQVMFITRSPSQAIIPCVGPGHRTMRWTAGRAPGSNWRWLESGTTGRLHVEARDMEVLVVLYRWPVLNNPTSIDDSSKNVVYVTTEEITPREKAEVLRAHVNLGHPNNREFVRLLRAAGTRDSVVQYVLREFSCAGCSKERRPPTRLPSATPRTYDFNIVVGVDILFVSGISDKAEHPVINITCLGTLYSTFGLIDSRRRNSALTWSCFNRLWLRVFGAPQCVLFDEGKEFTGGPFQDGLEMHGIQPVEINRKSPFELGTVERRGAMFKEAYYKTRELRQPQDLEEVEALIFETSWAIQTLTNRSGYSPAQRVFGRQPSLTLDMLTDGREYALSTISEAAWERANEMRQAARKALMSLDAKGRLSRARLARPRQELQRLEFDEGEPVLVWRAGKRGALAKVGPCYVVLQRGHTVWVSRRGELWKCNAGQVFKLSTADKAGLEAIPEDLLRAKARLRYDSEKLQYVDASQEVDVGSEGPSGGRDDGDSAADSEQRPEPTEVSVSGDGTQLRKWVRYDSNAKRFRTSNSQGPMWSDVVQRVTIDNNTNKIIKKETITGRELPRNLHKPLPDHVKSIKTILVYKRRQGHPDPGVDMSDTEHPEQEGAPHEDARLFDHRMKRGFEEVSGGASGSNIPQRSKIFGSWTADLKTASCDRSQHPVIATSRDRKLFEKILFADMVFLESEIYGNFVGLTKKSGKELSERNFTPEEVAMFDAAKVTEITNLEGGNAIEFVPTKEEADRIRAEEGDRIIPSRFILTKKAGELGQAWKAKARWILLGHRDPDALEMERFSPTPATPTVMLALQIIASMKYALVIMDVTSAFGQSDPETRPQGRLYASLPTSGIPGKPKWALIRVLTAVYGLVNAPASWRRTVRRVLLELGYQESVFDPYLYYLEFNKAEIDGGAHRGCAGIVLLDVDDFVQGGGDRHQSLMQRLKDRFKFGKWRSIHGGYGEYLGRTVRQLPNHEIRVDMQRYIAEKLRPVMLSKQRLQDGDDAELNEKEVSMLRGAAGSLLWVGRECRPDVAAACAMSMSWGSQKPKIRHVKIANKVISELQRTPEAYIRLLPIELDHGIWMSVSDASLANDDEKSQGGFIIAFADREILEGKLARTSLICWKSHKLRRVVKASLGSEALAMDDGLSELEWLRAMFAELCVPEAKVMDMSRYGNDESVVAVRQPDYQDETILVTDARALYDLYQRRSGAAGLDRRAQIDVAVLVTSAKILNATIFWIPGSYMLADSTTKRRQAFKAYPPQLGTSGNLRGLFQSSLVVGVGSGPGLSWQAVNTQVDMEKPGCTRQRGAQEHLAELVADTRHVNEAVKWAKMGRIRGRRALMQKHWTWRLFVLRQVLCSCRLAEAQSPGGSLPAECLEFATCSRAQGADWQGFSRQVCQAAELEQSMQHQAAMEIYHALMESHALDAGIALQCRMGAATVFYRQGRLYLHLGYPQRASNLFQLAMSMFWDASRAENGMACLQYEMWGIRWFDDFMETYLRNAANLRRNDLSMLPHLSDLQVPPNYRDPSLRIAVFSLCDYAPESPMHWLLGRSRQNREAYCSRHGYGLEWTSQRPASSKGRHPVWGQIAGPLELLGDGRYDWVLSMDCDSLFTDMTVTVDSLLYRFASRATPWGKLEIDPLVHFLISEDGRGLAGGNWIVRNSREGRAFLSEIFGPDDESQNPYMRHDLRDQFSLLWHLVRPGVSVPMPQEEAVSMPQAPKSWSAIGYRELARLVPQDLLLGSYPYVSCSQPGDQAHRCFGEGPKDKDFIVSVPLLGALPAQLAQVLLDRFLLESLGSFGQPAYEQELRGMCASVDVSRCLARRGVWEPCSAVKTAALECVPRPSQCRLHDLAACIKPVSLQNLPCSWAPPPPARSECNGATMMYAKRPAFSLTNGRSRKGKEGYKEGKDKATKLEKEIKPQVRSKSLAELLEAEENGQGNKLEEALLAVFRLIDADSGGSISKLEFIGAVYRHALVASFVLQGHGLSPELQNDPSGQVAINEQSFDAVDDVFDSMSGGSARVKYPEFAAYFRRLANVCLAAQTEEKGMKEVFGSLDADANGSFSKLDMVAAMQSSTRAASYLLPGLDTRKVLEDERSYDAVCSLFDHMAAGRQCVQWQDFKTFCLHTRFQKAWDSSPSTTCSSPLSPSSPESSDERSSSKVLIIAPGFGRERHPQQAALLANAGFQMHWCRDLPEYADEGARLSYHAVAPYLNKIRDEIVNVQPRVVIAASQGGAYLVGLWQLGYWNGPSVMLNAHPSLPMRLPAAASIVLAHGSNDEAYLWNRGDLEELMTTGPANRCLLYYTANSGYLASGSLTRLGDRHVMGSILQNNTLPRLVDAALSFMGPELHLIESWRNQLSESRLEAQHWLGYSLERLRRLWASPGRLGRETSALFPVSPKSEEFRRVQAIFRAAPVEPPAYMLSSQASWERLPIHRIERVENGGQMECSTIPYRDGLRNSLREQGVDFDPSIHACWAFHGADQESLLSIIRDPVSGFQPLISGSRNSPVWGSGTYFARDAKYVADGQFCPRQRDGSRCMLLCLVMLGMPCLGDPNQKGVLPFRQKPHRYNSAVDSLSSPEVYVTQMVGAAHPAYLITFA</sequence>
<dbReference type="PROSITE" id="PS50222">
    <property type="entry name" value="EF_HAND_2"/>
    <property type="match status" value="2"/>
</dbReference>
<dbReference type="PANTHER" id="PTHR31306">
    <property type="entry name" value="ALPHA-1,6-MANNOSYLTRANSFERASE MNN11-RELATED"/>
    <property type="match status" value="1"/>
</dbReference>
<evidence type="ECO:0000256" key="6">
    <source>
        <dbReference type="SAM" id="MobiDB-lite"/>
    </source>
</evidence>
<feature type="domain" description="Integrase catalytic" evidence="9">
    <location>
        <begin position="1367"/>
        <end position="1536"/>
    </location>
</feature>
<feature type="domain" description="EF-hand" evidence="8">
    <location>
        <begin position="3251"/>
        <end position="3286"/>
    </location>
</feature>
<dbReference type="InterPro" id="IPR012337">
    <property type="entry name" value="RNaseH-like_sf"/>
</dbReference>
<feature type="region of interest" description="Disordered" evidence="6">
    <location>
        <begin position="1803"/>
        <end position="1824"/>
    </location>
</feature>
<feature type="compositionally biased region" description="Basic residues" evidence="6">
    <location>
        <begin position="387"/>
        <end position="402"/>
    </location>
</feature>
<evidence type="ECO:0000259" key="8">
    <source>
        <dbReference type="PROSITE" id="PS50222"/>
    </source>
</evidence>
<feature type="compositionally biased region" description="Basic and acidic residues" evidence="6">
    <location>
        <begin position="1700"/>
        <end position="1716"/>
    </location>
</feature>
<dbReference type="InterPro" id="IPR012317">
    <property type="entry name" value="Poly(ADP-ribose)pol_cat_dom"/>
</dbReference>
<keyword evidence="4" id="KW-0863">Zinc-finger</keyword>
<dbReference type="PROSITE" id="PS50158">
    <property type="entry name" value="ZF_CCHC"/>
    <property type="match status" value="1"/>
</dbReference>
<name>A0A812PFW8_9DINO</name>
<dbReference type="Gene3D" id="4.10.60.10">
    <property type="entry name" value="Zinc finger, CCHC-type"/>
    <property type="match status" value="1"/>
</dbReference>
<dbReference type="InterPro" id="IPR008630">
    <property type="entry name" value="Glyco_trans_34"/>
</dbReference>
<keyword evidence="2 5" id="KW-0808">Transferase</keyword>
<dbReference type="SUPFAM" id="SSF53098">
    <property type="entry name" value="Ribonuclease H-like"/>
    <property type="match status" value="1"/>
</dbReference>
<evidence type="ECO:0000259" key="9">
    <source>
        <dbReference type="PROSITE" id="PS50994"/>
    </source>
</evidence>
<feature type="compositionally biased region" description="Basic and acidic residues" evidence="6">
    <location>
        <begin position="403"/>
        <end position="415"/>
    </location>
</feature>
<evidence type="ECO:0000256" key="4">
    <source>
        <dbReference type="PROSITE-ProRule" id="PRU00047"/>
    </source>
</evidence>
<dbReference type="GO" id="GO:0006487">
    <property type="term" value="P:protein N-linked glycosylation"/>
    <property type="evidence" value="ECO:0007669"/>
    <property type="project" value="TreeGrafter"/>
</dbReference>
<dbReference type="EMBL" id="CAJNJA010014620">
    <property type="protein sequence ID" value="CAE7346363.1"/>
    <property type="molecule type" value="Genomic_DNA"/>
</dbReference>
<dbReference type="PANTHER" id="PTHR31306:SF4">
    <property type="entry name" value="ALPHA-1,2-GALACTOSYLTRANSFERASE"/>
    <property type="match status" value="1"/>
</dbReference>
<dbReference type="Pfam" id="PF00644">
    <property type="entry name" value="PARP"/>
    <property type="match status" value="1"/>
</dbReference>
<dbReference type="PROSITE" id="PS00018">
    <property type="entry name" value="EF_HAND_1"/>
    <property type="match status" value="1"/>
</dbReference>
<dbReference type="InterPro" id="IPR011992">
    <property type="entry name" value="EF-hand-dom_pair"/>
</dbReference>
<protein>
    <recommendedName>
        <fullName evidence="5">Poly [ADP-ribose] polymerase</fullName>
        <shortName evidence="5">PARP</shortName>
        <ecNumber evidence="5">2.4.2.-</ecNumber>
    </recommendedName>
</protein>
<dbReference type="OrthoDB" id="407658at2759"/>
<comment type="caution">
    <text evidence="11">The sequence shown here is derived from an EMBL/GenBank/DDBJ whole genome shotgun (WGS) entry which is preliminary data.</text>
</comment>
<dbReference type="InterPro" id="IPR001584">
    <property type="entry name" value="Integrase_cat-core"/>
</dbReference>
<evidence type="ECO:0000256" key="3">
    <source>
        <dbReference type="ARBA" id="ARBA00022837"/>
    </source>
</evidence>
<organism evidence="11 12">
    <name type="scientific">Symbiodinium necroappetens</name>
    <dbReference type="NCBI Taxonomy" id="1628268"/>
    <lineage>
        <taxon>Eukaryota</taxon>
        <taxon>Sar</taxon>
        <taxon>Alveolata</taxon>
        <taxon>Dinophyceae</taxon>
        <taxon>Suessiales</taxon>
        <taxon>Symbiodiniaceae</taxon>
        <taxon>Symbiodinium</taxon>
    </lineage>
</organism>
<dbReference type="SUPFAM" id="SSF47473">
    <property type="entry name" value="EF-hand"/>
    <property type="match status" value="1"/>
</dbReference>
<dbReference type="Gene3D" id="3.90.228.10">
    <property type="match status" value="1"/>
</dbReference>
<dbReference type="InterPro" id="IPR036875">
    <property type="entry name" value="Znf_CCHC_sf"/>
</dbReference>
<proteinExistence type="predicted"/>
<dbReference type="InterPro" id="IPR013103">
    <property type="entry name" value="RVT_2"/>
</dbReference>
<keyword evidence="4" id="KW-0479">Metal-binding</keyword>
<keyword evidence="5" id="KW-0520">NAD</keyword>
<feature type="compositionally biased region" description="Basic and acidic residues" evidence="6">
    <location>
        <begin position="839"/>
        <end position="851"/>
    </location>
</feature>
<feature type="region of interest" description="Disordered" evidence="6">
    <location>
        <begin position="888"/>
        <end position="908"/>
    </location>
</feature>
<dbReference type="SMART" id="SM00343">
    <property type="entry name" value="ZnF_C2HC"/>
    <property type="match status" value="1"/>
</dbReference>
<dbReference type="InterPro" id="IPR002048">
    <property type="entry name" value="EF_hand_dom"/>
</dbReference>